<dbReference type="Proteomes" id="UP000189911">
    <property type="component" value="Chromosome E"/>
</dbReference>
<reference evidence="2" key="1">
    <citation type="submission" date="2016-03" db="EMBL/GenBank/DDBJ databases">
        <authorList>
            <person name="Devillers Hugo."/>
        </authorList>
    </citation>
    <scope>NUCLEOTIDE SEQUENCE [LARGE SCALE GENOMIC DNA]</scope>
</reference>
<proteinExistence type="predicted"/>
<gene>
    <name evidence="1" type="ORF">LANO_0E08966G</name>
</gene>
<evidence type="ECO:0000313" key="1">
    <source>
        <dbReference type="EMBL" id="SCU95008.1"/>
    </source>
</evidence>
<organism evidence="1 2">
    <name type="scientific">Lachancea nothofagi CBS 11611</name>
    <dbReference type="NCBI Taxonomy" id="1266666"/>
    <lineage>
        <taxon>Eukaryota</taxon>
        <taxon>Fungi</taxon>
        <taxon>Dikarya</taxon>
        <taxon>Ascomycota</taxon>
        <taxon>Saccharomycotina</taxon>
        <taxon>Saccharomycetes</taxon>
        <taxon>Saccharomycetales</taxon>
        <taxon>Saccharomycetaceae</taxon>
        <taxon>Lachancea</taxon>
    </lineage>
</organism>
<name>A0A1G4JVU0_9SACH</name>
<keyword evidence="2" id="KW-1185">Reference proteome</keyword>
<evidence type="ECO:0000313" key="2">
    <source>
        <dbReference type="Proteomes" id="UP000189911"/>
    </source>
</evidence>
<dbReference type="EMBL" id="LT598451">
    <property type="protein sequence ID" value="SCU95008.1"/>
    <property type="molecule type" value="Genomic_DNA"/>
</dbReference>
<dbReference type="AlphaFoldDB" id="A0A1G4JVU0"/>
<sequence>MPIFPMKRARSTDAVGISNYKRQRLIEDLQNLRISENATTTKVISDKSINDKVWKAISGRRSMDSDVYDDIWDTFRSRNLQVIKWYDSAKLLYLSWLAWYQVQHGELGSGVIHQAPLQGQEHEDYRGYGYEPMLIDN</sequence>
<accession>A0A1G4JVU0</accession>
<dbReference type="OrthoDB" id="4070021at2759"/>
<protein>
    <submittedName>
        <fullName evidence="1">LANO_0E08966g1_1</fullName>
    </submittedName>
</protein>